<dbReference type="InterPro" id="IPR052374">
    <property type="entry name" value="SERAC1"/>
</dbReference>
<dbReference type="Gene3D" id="1.50.10.20">
    <property type="match status" value="1"/>
</dbReference>
<dbReference type="PANTHER" id="PTHR48182">
    <property type="entry name" value="PROTEIN SERAC1"/>
    <property type="match status" value="1"/>
</dbReference>
<accession>A0A7Y8K5Q1</accession>
<dbReference type="Proteomes" id="UP000537188">
    <property type="component" value="Unassembled WGS sequence"/>
</dbReference>
<dbReference type="InterPro" id="IPR008930">
    <property type="entry name" value="Terpenoid_cyclase/PrenylTrfase"/>
</dbReference>
<evidence type="ECO:0000256" key="3">
    <source>
        <dbReference type="ARBA" id="ARBA00022824"/>
    </source>
</evidence>
<dbReference type="SUPFAM" id="SSF48239">
    <property type="entry name" value="Terpenoid cyclases/Protein prenyltransferases"/>
    <property type="match status" value="1"/>
</dbReference>
<feature type="domain" description="DUF676" evidence="5">
    <location>
        <begin position="355"/>
        <end position="482"/>
    </location>
</feature>
<proteinExistence type="predicted"/>
<keyword evidence="3" id="KW-0256">Endoplasmic reticulum</keyword>
<protein>
    <recommendedName>
        <fullName evidence="9">DUF676 domain-containing protein</fullName>
    </recommendedName>
</protein>
<evidence type="ECO:0000313" key="8">
    <source>
        <dbReference type="Proteomes" id="UP000537188"/>
    </source>
</evidence>
<organism evidence="7 8">
    <name type="scientific">Pseudomonas yamanorum</name>
    <dbReference type="NCBI Taxonomy" id="515393"/>
    <lineage>
        <taxon>Bacteria</taxon>
        <taxon>Pseudomonadati</taxon>
        <taxon>Pseudomonadota</taxon>
        <taxon>Gammaproteobacteria</taxon>
        <taxon>Pseudomonadales</taxon>
        <taxon>Pseudomonadaceae</taxon>
        <taxon>Pseudomonas</taxon>
    </lineage>
</organism>
<dbReference type="RefSeq" id="WP_177114361.1">
    <property type="nucleotide sequence ID" value="NZ_JACARF010000016.1"/>
</dbReference>
<feature type="domain" description="Squalene cyclase C-terminal" evidence="6">
    <location>
        <begin position="61"/>
        <end position="185"/>
    </location>
</feature>
<dbReference type="Pfam" id="PF05057">
    <property type="entry name" value="DUF676"/>
    <property type="match status" value="1"/>
</dbReference>
<comment type="caution">
    <text evidence="7">The sequence shown here is derived from an EMBL/GenBank/DDBJ whole genome shotgun (WGS) entry which is preliminary data.</text>
</comment>
<dbReference type="EMBL" id="JACARF010000016">
    <property type="protein sequence ID" value="NWE76976.1"/>
    <property type="molecule type" value="Genomic_DNA"/>
</dbReference>
<dbReference type="CDD" id="cd00688">
    <property type="entry name" value="ISOPREN_C2_like"/>
    <property type="match status" value="1"/>
</dbReference>
<evidence type="ECO:0000259" key="5">
    <source>
        <dbReference type="Pfam" id="PF05057"/>
    </source>
</evidence>
<dbReference type="AlphaFoldDB" id="A0A7Y8K5Q1"/>
<evidence type="ECO:0000256" key="1">
    <source>
        <dbReference type="ARBA" id="ARBA00004240"/>
    </source>
</evidence>
<dbReference type="Gene3D" id="3.40.50.1820">
    <property type="entry name" value="alpha/beta hydrolase"/>
    <property type="match status" value="1"/>
</dbReference>
<evidence type="ECO:0000256" key="4">
    <source>
        <dbReference type="ARBA" id="ARBA00023136"/>
    </source>
</evidence>
<name>A0A7Y8K5Q1_9PSED</name>
<reference evidence="7 8" key="1">
    <citation type="submission" date="2020-04" db="EMBL/GenBank/DDBJ databases">
        <title>Molecular characterization of pseudomonads from Agaricus bisporus reveal novel blotch 2 pathogens in Western Europe.</title>
        <authorList>
            <person name="Taparia T."/>
            <person name="Krijger M."/>
            <person name="Haynes E."/>
            <person name="Elpinstone J.G."/>
            <person name="Noble R."/>
            <person name="Van Der Wolf J."/>
        </authorList>
    </citation>
    <scope>NUCLEOTIDE SEQUENCE [LARGE SCALE GENOMIC DNA]</scope>
    <source>
        <strain evidence="7 8">IPO3781</strain>
    </source>
</reference>
<dbReference type="InterPro" id="IPR029058">
    <property type="entry name" value="AB_hydrolase_fold"/>
</dbReference>
<evidence type="ECO:0008006" key="9">
    <source>
        <dbReference type="Google" id="ProtNLM"/>
    </source>
</evidence>
<dbReference type="InterPro" id="IPR032696">
    <property type="entry name" value="SQ_cyclase_C"/>
</dbReference>
<dbReference type="GO" id="GO:0016020">
    <property type="term" value="C:membrane"/>
    <property type="evidence" value="ECO:0007669"/>
    <property type="project" value="UniProtKB-SubCell"/>
</dbReference>
<dbReference type="SUPFAM" id="SSF53474">
    <property type="entry name" value="alpha/beta-Hydrolases"/>
    <property type="match status" value="1"/>
</dbReference>
<dbReference type="PANTHER" id="PTHR48182:SF2">
    <property type="entry name" value="PROTEIN SERAC1"/>
    <property type="match status" value="1"/>
</dbReference>
<comment type="subcellular location">
    <subcellularLocation>
        <location evidence="1">Endoplasmic reticulum</location>
    </subcellularLocation>
    <subcellularLocation>
        <location evidence="2">Membrane</location>
    </subcellularLocation>
</comment>
<dbReference type="InterPro" id="IPR007751">
    <property type="entry name" value="DUF676_lipase-like"/>
</dbReference>
<sequence>MKLNIATTLEKKLQGLYNQKVIKGDEEGWYRDLSSTTMIGIVATAQVLICLKSGGFDSAKLHKSVSTLASFARDDGSFPFISNVNTTGVVDATAWTCLALTTCRTPLENYESVVKGAIDWLLEAQNVDGGWGIVKNSPSRVVSTTVAVRALVATQSSNTEIANSITKGLKFISTSQLSSGAWGDSAGRECLGATAYSLILLSETNQKQSSSTLNAVNFITSKLDKKQLWDKCSNREDLQIIEDGQHKRLNFIYPLTHLFIRGILACGHLSNLPNSAIEEYLRRVFAENPFAGDLTNGDKETSYGQHDLTMSLLELLKCNYVPAKGLEFPDYNAINKKDYPRIYHVGGELSASTDIIFIHGLTGDAKTTWLNSDTNFYLPREVAKNTNVRSFVVGYSNPASRFAGKGMSLDERTRNLLLLMQNNSMFQRNTILVGHSFGGLLIKKLMLSMRLSGNTDEFNNLKGVIFLATPHFGSGWANFLYLAQGFFTGTQAVKNLFHNNKELMILDQDFSELVSSSSINIKLNSYGENSNLMIVSTKSSNPGISSCKHTPIDASHSEICKPKDSKDLVFTSMCKSINGIINV</sequence>
<dbReference type="Pfam" id="PF13243">
    <property type="entry name" value="SQHop_cyclase_C"/>
    <property type="match status" value="1"/>
</dbReference>
<gene>
    <name evidence="7" type="ORF">HX828_15540</name>
</gene>
<evidence type="ECO:0000256" key="2">
    <source>
        <dbReference type="ARBA" id="ARBA00004370"/>
    </source>
</evidence>
<evidence type="ECO:0000259" key="6">
    <source>
        <dbReference type="Pfam" id="PF13243"/>
    </source>
</evidence>
<evidence type="ECO:0000313" key="7">
    <source>
        <dbReference type="EMBL" id="NWE76976.1"/>
    </source>
</evidence>
<keyword evidence="4" id="KW-0472">Membrane</keyword>